<dbReference type="GO" id="GO:0009002">
    <property type="term" value="F:serine-type D-Ala-D-Ala carboxypeptidase activity"/>
    <property type="evidence" value="ECO:0007669"/>
    <property type="project" value="UniProtKB-EC"/>
</dbReference>
<dbReference type="AlphaFoldDB" id="A0A1D3TRG4"/>
<evidence type="ECO:0000256" key="22">
    <source>
        <dbReference type="ARBA" id="ARBA00034000"/>
    </source>
</evidence>
<evidence type="ECO:0000256" key="8">
    <source>
        <dbReference type="ARBA" id="ARBA00022645"/>
    </source>
</evidence>
<evidence type="ECO:0000256" key="20">
    <source>
        <dbReference type="ARBA" id="ARBA00023268"/>
    </source>
</evidence>
<comment type="similarity">
    <text evidence="4">In the C-terminal section; belongs to the transpeptidase family.</text>
</comment>
<dbReference type="GO" id="GO:0071555">
    <property type="term" value="P:cell wall organization"/>
    <property type="evidence" value="ECO:0007669"/>
    <property type="project" value="UniProtKB-KW"/>
</dbReference>
<evidence type="ECO:0000256" key="4">
    <source>
        <dbReference type="ARBA" id="ARBA00007090"/>
    </source>
</evidence>
<dbReference type="GO" id="GO:0008360">
    <property type="term" value="P:regulation of cell shape"/>
    <property type="evidence" value="ECO:0007669"/>
    <property type="project" value="UniProtKB-KW"/>
</dbReference>
<keyword evidence="8" id="KW-0121">Carboxypeptidase</keyword>
<evidence type="ECO:0000256" key="16">
    <source>
        <dbReference type="ARBA" id="ARBA00022984"/>
    </source>
</evidence>
<dbReference type="EC" id="3.4.16.4" evidence="6"/>
<dbReference type="InterPro" id="IPR012338">
    <property type="entry name" value="Beta-lactam/transpept-like"/>
</dbReference>
<dbReference type="GO" id="GO:0006508">
    <property type="term" value="P:proteolysis"/>
    <property type="evidence" value="ECO:0007669"/>
    <property type="project" value="UniProtKB-KW"/>
</dbReference>
<feature type="domain" description="Penicillin-binding protein transpeptidase" evidence="27">
    <location>
        <begin position="377"/>
        <end position="646"/>
    </location>
</feature>
<dbReference type="UniPathway" id="UPA00219"/>
<keyword evidence="11" id="KW-0808">Transferase</keyword>
<dbReference type="Proteomes" id="UP000199315">
    <property type="component" value="Unassembled WGS sequence"/>
</dbReference>
<sequence>MADKINWKNGKKRHRLFWGFVKLQVFLMVLALVAGAFLYRCGFDETVIALYREAVSFAEHSSEETFRSTQTSLVYDAGGNLLSTLKGEKDVYYLESEEIPDQVKDAFISIEDKKFYSHIGIDLEAIVRAAKTIIEDREITQGASTITQQLSRNVFLTHQVSWERKVEEIFIALELEKRYSKEEILEYYINNIYFANGYYGIQAASKGYFGVDAGGLSLAQITFLCAIPNNPTLYNPVDSMDDTIGRRNRILGEMLQDGKISPEDYNAAIGEPVEIKVQTSTRNNYVETYVYHCAVVALMERQGFAFRNEFGNEVEEKIYDEAYDALYRECKRNLYTKGYRIYTSIDLGRQQLLQAAVDEQLEDFTDLSGTGVYKLQGAATCIDNLTGYVVAIVGGRSQETSEYTLNRAFQSYRQPGSTIKPLIVYTPALERGYLPTTIVNDHGIKNGPENSDGKYLGRMTLRKAVEKSRNTVAWQILAELTPREGLSYLKTMDFAEITETDYVLSSAIGGLTNGVTTVEMASGYRCIENDGNFRNPTCIVKITDADGRELYAETGEETPVYKQNAARMMTDILKGVLTSGTGYRCRLSSKMPAAAKTGTTNDSKDGWFVGFTSYYTTSVWVGCDQPEKVKNLYGATYPGRIWKQYMDAIHDGLEIREFLPYVEE</sequence>
<evidence type="ECO:0000256" key="25">
    <source>
        <dbReference type="ARBA" id="ARBA00060592"/>
    </source>
</evidence>
<evidence type="ECO:0000256" key="5">
    <source>
        <dbReference type="ARBA" id="ARBA00007739"/>
    </source>
</evidence>
<evidence type="ECO:0000259" key="27">
    <source>
        <dbReference type="Pfam" id="PF00905"/>
    </source>
</evidence>
<name>A0A1D3TRG4_9FIRM</name>
<evidence type="ECO:0000256" key="26">
    <source>
        <dbReference type="SAM" id="Phobius"/>
    </source>
</evidence>
<dbReference type="Pfam" id="PF00905">
    <property type="entry name" value="Transpeptidase"/>
    <property type="match status" value="1"/>
</dbReference>
<dbReference type="InterPro" id="IPR036950">
    <property type="entry name" value="PBP_transglycosylase"/>
</dbReference>
<evidence type="ECO:0000256" key="3">
    <source>
        <dbReference type="ARBA" id="ARBA00004752"/>
    </source>
</evidence>
<feature type="transmembrane region" description="Helical" evidence="26">
    <location>
        <begin position="16"/>
        <end position="39"/>
    </location>
</feature>
<keyword evidence="15" id="KW-0735">Signal-anchor</keyword>
<keyword evidence="21" id="KW-0961">Cell wall biogenesis/degradation</keyword>
<gene>
    <name evidence="29" type="ORF">SAMN05421730_100485</name>
</gene>
<dbReference type="InterPro" id="IPR050396">
    <property type="entry name" value="Glycosyltr_51/Transpeptidase"/>
</dbReference>
<evidence type="ECO:0000256" key="18">
    <source>
        <dbReference type="ARBA" id="ARBA00023136"/>
    </source>
</evidence>
<dbReference type="InterPro" id="IPR001460">
    <property type="entry name" value="PCN-bd_Tpept"/>
</dbReference>
<evidence type="ECO:0000256" key="6">
    <source>
        <dbReference type="ARBA" id="ARBA00012448"/>
    </source>
</evidence>
<organism evidence="29 30">
    <name type="scientific">Anaerobium acetethylicum</name>
    <dbReference type="NCBI Taxonomy" id="1619234"/>
    <lineage>
        <taxon>Bacteria</taxon>
        <taxon>Bacillati</taxon>
        <taxon>Bacillota</taxon>
        <taxon>Clostridia</taxon>
        <taxon>Lachnospirales</taxon>
        <taxon>Lachnospiraceae</taxon>
        <taxon>Anaerobium</taxon>
    </lineage>
</organism>
<dbReference type="GO" id="GO:0046677">
    <property type="term" value="P:response to antibiotic"/>
    <property type="evidence" value="ECO:0007669"/>
    <property type="project" value="UniProtKB-KW"/>
</dbReference>
<evidence type="ECO:0000313" key="29">
    <source>
        <dbReference type="EMBL" id="SCP96307.1"/>
    </source>
</evidence>
<dbReference type="OrthoDB" id="9766909at2"/>
<evidence type="ECO:0000256" key="7">
    <source>
        <dbReference type="ARBA" id="ARBA00018638"/>
    </source>
</evidence>
<evidence type="ECO:0000256" key="2">
    <source>
        <dbReference type="ARBA" id="ARBA00004401"/>
    </source>
</evidence>
<proteinExistence type="inferred from homology"/>
<comment type="pathway">
    <text evidence="3">Cell wall biogenesis; peptidoglycan biosynthesis.</text>
</comment>
<dbReference type="EMBL" id="FMKA01000004">
    <property type="protein sequence ID" value="SCP96307.1"/>
    <property type="molecule type" value="Genomic_DNA"/>
</dbReference>
<accession>A0A1D3TRG4</accession>
<keyword evidence="18 26" id="KW-0472">Membrane</keyword>
<dbReference type="Gene3D" id="1.10.3810.10">
    <property type="entry name" value="Biosynthetic peptidoglycan transglycosylase-like"/>
    <property type="match status" value="1"/>
</dbReference>
<keyword evidence="9" id="KW-0645">Protease</keyword>
<dbReference type="Gene3D" id="3.40.710.10">
    <property type="entry name" value="DD-peptidase/beta-lactamase superfamily"/>
    <property type="match status" value="1"/>
</dbReference>
<keyword evidence="17 26" id="KW-1133">Transmembrane helix</keyword>
<keyword evidence="19" id="KW-0046">Antibiotic resistance</keyword>
<evidence type="ECO:0000256" key="13">
    <source>
        <dbReference type="ARBA" id="ARBA00022801"/>
    </source>
</evidence>
<dbReference type="InterPro" id="IPR023346">
    <property type="entry name" value="Lysozyme-like_dom_sf"/>
</dbReference>
<dbReference type="GO" id="GO:0005886">
    <property type="term" value="C:plasma membrane"/>
    <property type="evidence" value="ECO:0007669"/>
    <property type="project" value="UniProtKB-SubCell"/>
</dbReference>
<keyword evidence="13" id="KW-0378">Hydrolase</keyword>
<dbReference type="EC" id="2.4.99.28" evidence="23"/>
<dbReference type="GO" id="GO:0008955">
    <property type="term" value="F:peptidoglycan glycosyltransferase activity"/>
    <property type="evidence" value="ECO:0007669"/>
    <property type="project" value="UniProtKB-EC"/>
</dbReference>
<keyword evidence="14" id="KW-0133">Cell shape</keyword>
<keyword evidence="30" id="KW-1185">Reference proteome</keyword>
<evidence type="ECO:0000256" key="17">
    <source>
        <dbReference type="ARBA" id="ARBA00022989"/>
    </source>
</evidence>
<keyword evidence="16" id="KW-0573">Peptidoglycan synthesis</keyword>
<dbReference type="Pfam" id="PF00912">
    <property type="entry name" value="Transgly"/>
    <property type="match status" value="1"/>
</dbReference>
<dbReference type="PANTHER" id="PTHR32282">
    <property type="entry name" value="BINDING PROTEIN TRANSPEPTIDASE, PUTATIVE-RELATED"/>
    <property type="match status" value="1"/>
</dbReference>
<dbReference type="GO" id="GO:0008658">
    <property type="term" value="F:penicillin binding"/>
    <property type="evidence" value="ECO:0007669"/>
    <property type="project" value="InterPro"/>
</dbReference>
<evidence type="ECO:0000313" key="30">
    <source>
        <dbReference type="Proteomes" id="UP000199315"/>
    </source>
</evidence>
<comment type="similarity">
    <text evidence="5">In the N-terminal section; belongs to the glycosyltransferase 51 family.</text>
</comment>
<dbReference type="RefSeq" id="WP_091231395.1">
    <property type="nucleotide sequence ID" value="NZ_FMKA01000004.1"/>
</dbReference>
<dbReference type="InterPro" id="IPR001264">
    <property type="entry name" value="Glyco_trans_51"/>
</dbReference>
<evidence type="ECO:0000256" key="1">
    <source>
        <dbReference type="ARBA" id="ARBA00002624"/>
    </source>
</evidence>
<protein>
    <recommendedName>
        <fullName evidence="7">Penicillin-binding protein 1A</fullName>
        <ecNumber evidence="23">2.4.99.28</ecNumber>
        <ecNumber evidence="6">3.4.16.4</ecNumber>
    </recommendedName>
</protein>
<evidence type="ECO:0000256" key="9">
    <source>
        <dbReference type="ARBA" id="ARBA00022670"/>
    </source>
</evidence>
<dbReference type="SUPFAM" id="SSF56601">
    <property type="entry name" value="beta-lactamase/transpeptidase-like"/>
    <property type="match status" value="1"/>
</dbReference>
<comment type="catalytic activity">
    <reaction evidence="24">
        <text>[GlcNAc-(1-&gt;4)-Mur2Ac(oyl-L-Ala-gamma-D-Glu-L-Lys-D-Ala-D-Ala)](n)-di-trans,octa-cis-undecaprenyl diphosphate + beta-D-GlcNAc-(1-&gt;4)-Mur2Ac(oyl-L-Ala-gamma-D-Glu-L-Lys-D-Ala-D-Ala)-di-trans,octa-cis-undecaprenyl diphosphate = [GlcNAc-(1-&gt;4)-Mur2Ac(oyl-L-Ala-gamma-D-Glu-L-Lys-D-Ala-D-Ala)](n+1)-di-trans,octa-cis-undecaprenyl diphosphate + di-trans,octa-cis-undecaprenyl diphosphate + H(+)</text>
        <dbReference type="Rhea" id="RHEA:23708"/>
        <dbReference type="Rhea" id="RHEA-COMP:9602"/>
        <dbReference type="Rhea" id="RHEA-COMP:9603"/>
        <dbReference type="ChEBI" id="CHEBI:15378"/>
        <dbReference type="ChEBI" id="CHEBI:58405"/>
        <dbReference type="ChEBI" id="CHEBI:60033"/>
        <dbReference type="ChEBI" id="CHEBI:78435"/>
        <dbReference type="EC" id="2.4.99.28"/>
    </reaction>
</comment>
<comment type="pathway">
    <text evidence="25">Glycan biosynthesis.</text>
</comment>
<evidence type="ECO:0000256" key="15">
    <source>
        <dbReference type="ARBA" id="ARBA00022968"/>
    </source>
</evidence>
<dbReference type="FunFam" id="1.10.3810.10:FF:000001">
    <property type="entry name" value="Penicillin-binding protein 1A"/>
    <property type="match status" value="1"/>
</dbReference>
<keyword evidence="20" id="KW-0511">Multifunctional enzyme</keyword>
<comment type="subcellular location">
    <subcellularLocation>
        <location evidence="2">Cell membrane</location>
        <topology evidence="2">Single-pass type II membrane protein</topology>
    </subcellularLocation>
</comment>
<evidence type="ECO:0000256" key="14">
    <source>
        <dbReference type="ARBA" id="ARBA00022960"/>
    </source>
</evidence>
<comment type="function">
    <text evidence="1">Cell wall formation. Synthesis of cross-linked peptidoglycan from the lipid intermediates. The enzyme has a penicillin-insensitive transglycosylase N-terminal domain (formation of linear glycan strands) and a penicillin-sensitive transpeptidase C-terminal domain (cross-linking of the peptide subunits).</text>
</comment>
<dbReference type="NCBIfam" id="TIGR02074">
    <property type="entry name" value="PBP_1a_fam"/>
    <property type="match status" value="1"/>
</dbReference>
<dbReference type="GO" id="GO:0009252">
    <property type="term" value="P:peptidoglycan biosynthetic process"/>
    <property type="evidence" value="ECO:0007669"/>
    <property type="project" value="UniProtKB-UniPathway"/>
</dbReference>
<comment type="catalytic activity">
    <reaction evidence="22">
        <text>Preferential cleavage: (Ac)2-L-Lys-D-Ala-|-D-Ala. Also transpeptidation of peptidyl-alanyl moieties that are N-acyl substituents of D-alanine.</text>
        <dbReference type="EC" id="3.4.16.4"/>
    </reaction>
</comment>
<feature type="domain" description="Glycosyl transferase family 51" evidence="28">
    <location>
        <begin position="80"/>
        <end position="254"/>
    </location>
</feature>
<keyword evidence="10" id="KW-0328">Glycosyltransferase</keyword>
<evidence type="ECO:0000256" key="10">
    <source>
        <dbReference type="ARBA" id="ARBA00022676"/>
    </source>
</evidence>
<dbReference type="STRING" id="1619234.SAMN05421730_100485"/>
<keyword evidence="12 26" id="KW-0812">Transmembrane</keyword>
<reference evidence="29 30" key="1">
    <citation type="submission" date="2016-09" db="EMBL/GenBank/DDBJ databases">
        <authorList>
            <person name="Capua I."/>
            <person name="De Benedictis P."/>
            <person name="Joannis T."/>
            <person name="Lombin L.H."/>
            <person name="Cattoli G."/>
        </authorList>
    </citation>
    <scope>NUCLEOTIDE SEQUENCE [LARGE SCALE GENOMIC DNA]</scope>
    <source>
        <strain evidence="29 30">GluBS11</strain>
    </source>
</reference>
<evidence type="ECO:0000256" key="11">
    <source>
        <dbReference type="ARBA" id="ARBA00022679"/>
    </source>
</evidence>
<evidence type="ECO:0000256" key="21">
    <source>
        <dbReference type="ARBA" id="ARBA00023316"/>
    </source>
</evidence>
<dbReference type="SUPFAM" id="SSF53955">
    <property type="entry name" value="Lysozyme-like"/>
    <property type="match status" value="1"/>
</dbReference>
<evidence type="ECO:0000256" key="23">
    <source>
        <dbReference type="ARBA" id="ARBA00044770"/>
    </source>
</evidence>
<evidence type="ECO:0000259" key="28">
    <source>
        <dbReference type="Pfam" id="PF00912"/>
    </source>
</evidence>
<evidence type="ECO:0000256" key="24">
    <source>
        <dbReference type="ARBA" id="ARBA00049902"/>
    </source>
</evidence>
<evidence type="ECO:0000256" key="19">
    <source>
        <dbReference type="ARBA" id="ARBA00023251"/>
    </source>
</evidence>
<evidence type="ECO:0000256" key="12">
    <source>
        <dbReference type="ARBA" id="ARBA00022692"/>
    </source>
</evidence>
<dbReference type="PANTHER" id="PTHR32282:SF33">
    <property type="entry name" value="PEPTIDOGLYCAN GLYCOSYLTRANSFERASE"/>
    <property type="match status" value="1"/>
</dbReference>